<name>A0A9I9EGD9_CUCME</name>
<evidence type="ECO:0000313" key="1">
    <source>
        <dbReference type="EnsemblPlants" id="MELO3C033405.2.1"/>
    </source>
</evidence>
<dbReference type="EnsemblPlants" id="MELO3C033405.2.1">
    <property type="protein sequence ID" value="MELO3C033405.2.1"/>
    <property type="gene ID" value="MELO3C033405.2"/>
</dbReference>
<protein>
    <submittedName>
        <fullName evidence="1">Uncharacterized protein</fullName>
    </submittedName>
</protein>
<accession>A0A9I9EGD9</accession>
<reference evidence="1" key="1">
    <citation type="submission" date="2023-03" db="UniProtKB">
        <authorList>
            <consortium name="EnsemblPlants"/>
        </authorList>
    </citation>
    <scope>IDENTIFICATION</scope>
</reference>
<dbReference type="Gramene" id="MELO3C033405.2.1">
    <property type="protein sequence ID" value="MELO3C033405.2.1"/>
    <property type="gene ID" value="MELO3C033405.2"/>
</dbReference>
<proteinExistence type="predicted"/>
<organism evidence="1">
    <name type="scientific">Cucumis melo</name>
    <name type="common">Muskmelon</name>
    <dbReference type="NCBI Taxonomy" id="3656"/>
    <lineage>
        <taxon>Eukaryota</taxon>
        <taxon>Viridiplantae</taxon>
        <taxon>Streptophyta</taxon>
        <taxon>Embryophyta</taxon>
        <taxon>Tracheophyta</taxon>
        <taxon>Spermatophyta</taxon>
        <taxon>Magnoliopsida</taxon>
        <taxon>eudicotyledons</taxon>
        <taxon>Gunneridae</taxon>
        <taxon>Pentapetalae</taxon>
        <taxon>rosids</taxon>
        <taxon>fabids</taxon>
        <taxon>Cucurbitales</taxon>
        <taxon>Cucurbitaceae</taxon>
        <taxon>Benincaseae</taxon>
        <taxon>Cucumis</taxon>
    </lineage>
</organism>
<sequence length="64" mass="7721">MGNSVSHLKRERERERERVNSIKIELFTSRIEKDKNGELKPERRNCAEKVEIQKKKKIRTLIFP</sequence>
<dbReference type="AlphaFoldDB" id="A0A9I9EGD9"/>